<comment type="cofactor">
    <cofactor evidence="6">
        <name>[2Fe-2S] cluster</name>
        <dbReference type="ChEBI" id="CHEBI:190135"/>
    </cofactor>
</comment>
<evidence type="ECO:0000256" key="7">
    <source>
        <dbReference type="PIRSR" id="PIRSR000216-1"/>
    </source>
</evidence>
<dbReference type="PANTHER" id="PTHR43342:SF2">
    <property type="entry name" value="POTENTIAL NAD-REDUCING HYDROGENASE SUBUNIT"/>
    <property type="match status" value="1"/>
</dbReference>
<feature type="binding site" evidence="7">
    <location>
        <position position="127"/>
    </location>
    <ligand>
        <name>[2Fe-2S] cluster</name>
        <dbReference type="ChEBI" id="CHEBI:190135"/>
    </ligand>
</feature>
<dbReference type="EC" id="1.6.5.11" evidence="8"/>
<keyword evidence="5 7" id="KW-0411">Iron-sulfur</keyword>
<dbReference type="PATRIC" id="fig|989403.3.peg.3729"/>
<comment type="similarity">
    <text evidence="1">Belongs to the complex I 24 kDa subunit family.</text>
</comment>
<proteinExistence type="inferred from homology"/>
<dbReference type="EMBL" id="LMCB01000049">
    <property type="protein sequence ID" value="KZL16279.1"/>
    <property type="molecule type" value="Genomic_DNA"/>
</dbReference>
<evidence type="ECO:0000256" key="2">
    <source>
        <dbReference type="ARBA" id="ARBA00022714"/>
    </source>
</evidence>
<evidence type="ECO:0000256" key="5">
    <source>
        <dbReference type="ARBA" id="ARBA00023014"/>
    </source>
</evidence>
<dbReference type="SUPFAM" id="SSF52833">
    <property type="entry name" value="Thioredoxin-like"/>
    <property type="match status" value="1"/>
</dbReference>
<comment type="caution">
    <text evidence="8">The sequence shown here is derived from an EMBL/GenBank/DDBJ whole genome shotgun (WGS) entry which is preliminary data.</text>
</comment>
<accession>A0A161VAD1</accession>
<dbReference type="PROSITE" id="PS01099">
    <property type="entry name" value="COMPLEX1_24K"/>
    <property type="match status" value="1"/>
</dbReference>
<dbReference type="Pfam" id="PF01257">
    <property type="entry name" value="2Fe-2S_thioredx"/>
    <property type="match status" value="1"/>
</dbReference>
<evidence type="ECO:0000256" key="4">
    <source>
        <dbReference type="ARBA" id="ARBA00023004"/>
    </source>
</evidence>
<dbReference type="PANTHER" id="PTHR43342">
    <property type="entry name" value="NADH-QUINONE OXIDOREDUCTASE, E SUBUNIT"/>
    <property type="match status" value="1"/>
</dbReference>
<keyword evidence="8" id="KW-0560">Oxidoreductase</keyword>
<dbReference type="Gene3D" id="1.10.10.1590">
    <property type="entry name" value="NADH-quinone oxidoreductase subunit E"/>
    <property type="match status" value="1"/>
</dbReference>
<evidence type="ECO:0000256" key="6">
    <source>
        <dbReference type="ARBA" id="ARBA00034078"/>
    </source>
</evidence>
<dbReference type="NCBIfam" id="NF004638">
    <property type="entry name" value="PRK05988.1"/>
    <property type="match status" value="1"/>
</dbReference>
<dbReference type="RefSeq" id="WP_068008684.1">
    <property type="nucleotide sequence ID" value="NZ_FOFM01000023.1"/>
</dbReference>
<reference evidence="8 9" key="1">
    <citation type="journal article" date="2016" name="Front. Microbiol.">
        <title>Comparative Genomic Analysis Reveals a Diverse Repertoire of Genes Involved in Prokaryote-Eukaryote Interactions within the Pseudovibrio Genus.</title>
        <authorList>
            <person name="Romano S."/>
            <person name="Fernandez-Guerra A."/>
            <person name="Reen F.J."/>
            <person name="Glockner F.O."/>
            <person name="Crowley S.P."/>
            <person name="O'Sullivan O."/>
            <person name="Cotter P.D."/>
            <person name="Adams C."/>
            <person name="Dobson A.D."/>
            <person name="O'Gara F."/>
        </authorList>
    </citation>
    <scope>NUCLEOTIDE SEQUENCE [LARGE SCALE GENOMIC DNA]</scope>
    <source>
        <strain evidence="8 9">Ad2</strain>
    </source>
</reference>
<dbReference type="GO" id="GO:0046872">
    <property type="term" value="F:metal ion binding"/>
    <property type="evidence" value="ECO:0007669"/>
    <property type="project" value="UniProtKB-KW"/>
</dbReference>
<dbReference type="AlphaFoldDB" id="A0A161VAD1"/>
<keyword evidence="3 7" id="KW-0479">Metal-binding</keyword>
<keyword evidence="4 7" id="KW-0408">Iron</keyword>
<dbReference type="InterPro" id="IPR002023">
    <property type="entry name" value="NuoE-like"/>
</dbReference>
<comment type="cofactor">
    <cofactor evidence="7">
        <name>[2Fe-2S] cluster</name>
        <dbReference type="ChEBI" id="CHEBI:190135"/>
    </cofactor>
    <text evidence="7">Binds 1 [2Fe-2S] cluster.</text>
</comment>
<dbReference type="GO" id="GO:0016491">
    <property type="term" value="F:oxidoreductase activity"/>
    <property type="evidence" value="ECO:0007669"/>
    <property type="project" value="UniProtKB-KW"/>
</dbReference>
<dbReference type="Gene3D" id="3.40.30.10">
    <property type="entry name" value="Glutaredoxin"/>
    <property type="match status" value="1"/>
</dbReference>
<evidence type="ECO:0000256" key="3">
    <source>
        <dbReference type="ARBA" id="ARBA00022723"/>
    </source>
</evidence>
<gene>
    <name evidence="8" type="primary">nuoE</name>
    <name evidence="8" type="ORF">PsAD2_03462</name>
</gene>
<name>A0A161VAD1_9HYPH</name>
<feature type="binding site" evidence="7">
    <location>
        <position position="82"/>
    </location>
    <ligand>
        <name>[2Fe-2S] cluster</name>
        <dbReference type="ChEBI" id="CHEBI:190135"/>
    </ligand>
</feature>
<feature type="binding site" evidence="7">
    <location>
        <position position="87"/>
    </location>
    <ligand>
        <name>[2Fe-2S] cluster</name>
        <dbReference type="ChEBI" id="CHEBI:190135"/>
    </ligand>
</feature>
<dbReference type="InterPro" id="IPR036249">
    <property type="entry name" value="Thioredoxin-like_sf"/>
</dbReference>
<feature type="binding site" evidence="7">
    <location>
        <position position="123"/>
    </location>
    <ligand>
        <name>[2Fe-2S] cluster</name>
        <dbReference type="ChEBI" id="CHEBI:190135"/>
    </ligand>
</feature>
<keyword evidence="9" id="KW-1185">Reference proteome</keyword>
<keyword evidence="2 7" id="KW-0001">2Fe-2S</keyword>
<dbReference type="GO" id="GO:0051537">
    <property type="term" value="F:2 iron, 2 sulfur cluster binding"/>
    <property type="evidence" value="ECO:0007669"/>
    <property type="project" value="UniProtKB-KW"/>
</dbReference>
<organism evidence="8 9">
    <name type="scientific">Pseudovibrio axinellae</name>
    <dbReference type="NCBI Taxonomy" id="989403"/>
    <lineage>
        <taxon>Bacteria</taxon>
        <taxon>Pseudomonadati</taxon>
        <taxon>Pseudomonadota</taxon>
        <taxon>Alphaproteobacteria</taxon>
        <taxon>Hyphomicrobiales</taxon>
        <taxon>Stappiaceae</taxon>
        <taxon>Pseudovibrio</taxon>
    </lineage>
</organism>
<dbReference type="Proteomes" id="UP000076577">
    <property type="component" value="Unassembled WGS sequence"/>
</dbReference>
<evidence type="ECO:0000313" key="9">
    <source>
        <dbReference type="Proteomes" id="UP000076577"/>
    </source>
</evidence>
<dbReference type="InterPro" id="IPR028431">
    <property type="entry name" value="NADP_DH_HndA-like"/>
</dbReference>
<protein>
    <submittedName>
        <fullName evidence="8">NADH-quinone oxidoreductase subunit E</fullName>
        <ecNumber evidence="8">1.6.5.11</ecNumber>
    </submittedName>
</protein>
<dbReference type="STRING" id="989403.SAMN05421798_12318"/>
<sequence length="156" mass="17237">MALQSQDIEKETTAIVDRHEHREGSLLPILLDVQMQFGYIPEVALRHIAERLNITRADVHGTVSFYHDFRSQPGGRHVLKVCRAEACQSMGGEKLAEDVQTALGINWDETTSDGKVTLLPVFCLGLCSCAPAAMLDGKLHGRLDKANILALIEEMK</sequence>
<dbReference type="PIRSF" id="PIRSF000216">
    <property type="entry name" value="NADH_DH_24kDa"/>
    <property type="match status" value="1"/>
</dbReference>
<evidence type="ECO:0000313" key="8">
    <source>
        <dbReference type="EMBL" id="KZL16279.1"/>
    </source>
</evidence>
<dbReference type="OrthoDB" id="9807941at2"/>
<evidence type="ECO:0000256" key="1">
    <source>
        <dbReference type="ARBA" id="ARBA00010643"/>
    </source>
</evidence>
<dbReference type="InterPro" id="IPR041921">
    <property type="entry name" value="NuoE_N"/>
</dbReference>
<dbReference type="CDD" id="cd03081">
    <property type="entry name" value="TRX_Fd_NuoE_FDH_gamma"/>
    <property type="match status" value="1"/>
</dbReference>